<dbReference type="EMBL" id="JBHGVX010000007">
    <property type="protein sequence ID" value="KAL1794108.1"/>
    <property type="molecule type" value="Genomic_DNA"/>
</dbReference>
<evidence type="ECO:0000313" key="2">
    <source>
        <dbReference type="Proteomes" id="UP001578633"/>
    </source>
</evidence>
<comment type="caution">
    <text evidence="1">The sequence shown here is derived from an EMBL/GenBank/DDBJ whole genome shotgun (WGS) entry which is preliminary data.</text>
</comment>
<keyword evidence="2" id="KW-1185">Reference proteome</keyword>
<protein>
    <submittedName>
        <fullName evidence="1">Uncharacterized protein</fullName>
    </submittedName>
</protein>
<reference evidence="1 2" key="1">
    <citation type="submission" date="2024-09" db="EMBL/GenBank/DDBJ databases">
        <title>T2T genomes of carrot and Alternaria dauci and their utility for understanding host-pathogen interaction during carrot leaf blight disease.</title>
        <authorList>
            <person name="Liu W."/>
            <person name="Xu S."/>
            <person name="Ou C."/>
            <person name="Liu X."/>
            <person name="Zhuang F."/>
            <person name="Deng X.W."/>
        </authorList>
    </citation>
    <scope>NUCLEOTIDE SEQUENCE [LARGE SCALE GENOMIC DNA]</scope>
    <source>
        <strain evidence="1 2">A2016</strain>
    </source>
</reference>
<evidence type="ECO:0000313" key="1">
    <source>
        <dbReference type="EMBL" id="KAL1794108.1"/>
    </source>
</evidence>
<dbReference type="RefSeq" id="XP_069304692.1">
    <property type="nucleotide sequence ID" value="XM_069453685.1"/>
</dbReference>
<organism evidence="1 2">
    <name type="scientific">Alternaria dauci</name>
    <dbReference type="NCBI Taxonomy" id="48095"/>
    <lineage>
        <taxon>Eukaryota</taxon>
        <taxon>Fungi</taxon>
        <taxon>Dikarya</taxon>
        <taxon>Ascomycota</taxon>
        <taxon>Pezizomycotina</taxon>
        <taxon>Dothideomycetes</taxon>
        <taxon>Pleosporomycetidae</taxon>
        <taxon>Pleosporales</taxon>
        <taxon>Pleosporineae</taxon>
        <taxon>Pleosporaceae</taxon>
        <taxon>Alternaria</taxon>
        <taxon>Alternaria sect. Porri</taxon>
    </lineage>
</organism>
<dbReference type="GeneID" id="96087851"/>
<sequence length="220" mass="24215">MSSTLRQLTIAADGPTLAKLAPSQFQLHVAKSVIGSDGQLHFNVVWQSKALAPFVDIKWEPEYGMNWTADSPQDGISITLRGIWQPCKTGQIFDLNSEGVWQKSASSPVPGFMAIGNNDFYTEDAPNGIHITIGIKNKSGSFDPIFMNPVAMGKGMNATFQPQEKIQWWYEAGAKSATMFSTVKGKFETGDFSSPDPVTNTYKKKTQYSFEDGTWDTQAV</sequence>
<proteinExistence type="predicted"/>
<dbReference type="Proteomes" id="UP001578633">
    <property type="component" value="Chromosome 7"/>
</dbReference>
<gene>
    <name evidence="1" type="ORF">ACET3X_007529</name>
</gene>
<name>A0ABR3UC83_9PLEO</name>
<accession>A0ABR3UC83</accession>